<dbReference type="InterPro" id="IPR027417">
    <property type="entry name" value="P-loop_NTPase"/>
</dbReference>
<accession>A0A9D7SUF2</accession>
<dbReference type="EMBL" id="JADKGY010000006">
    <property type="protein sequence ID" value="MBK9982471.1"/>
    <property type="molecule type" value="Genomic_DNA"/>
</dbReference>
<evidence type="ECO:0000256" key="1">
    <source>
        <dbReference type="ARBA" id="ARBA00005771"/>
    </source>
</evidence>
<evidence type="ECO:0000259" key="3">
    <source>
        <dbReference type="Pfam" id="PF00685"/>
    </source>
</evidence>
<name>A0A9D7SUF2_9BACT</name>
<dbReference type="Proteomes" id="UP000808337">
    <property type="component" value="Unassembled WGS sequence"/>
</dbReference>
<dbReference type="SUPFAM" id="SSF52540">
    <property type="entry name" value="P-loop containing nucleoside triphosphate hydrolases"/>
    <property type="match status" value="1"/>
</dbReference>
<comment type="caution">
    <text evidence="4">The sequence shown here is derived from an EMBL/GenBank/DDBJ whole genome shotgun (WGS) entry which is preliminary data.</text>
</comment>
<dbReference type="GO" id="GO:0008146">
    <property type="term" value="F:sulfotransferase activity"/>
    <property type="evidence" value="ECO:0007669"/>
    <property type="project" value="InterPro"/>
</dbReference>
<organism evidence="4 5">
    <name type="scientific">Candidatus Opimibacter skivensis</name>
    <dbReference type="NCBI Taxonomy" id="2982028"/>
    <lineage>
        <taxon>Bacteria</taxon>
        <taxon>Pseudomonadati</taxon>
        <taxon>Bacteroidota</taxon>
        <taxon>Saprospiria</taxon>
        <taxon>Saprospirales</taxon>
        <taxon>Saprospiraceae</taxon>
        <taxon>Candidatus Opimibacter</taxon>
    </lineage>
</organism>
<gene>
    <name evidence="4" type="ORF">IPP15_08605</name>
</gene>
<dbReference type="InterPro" id="IPR000863">
    <property type="entry name" value="Sulfotransferase_dom"/>
</dbReference>
<evidence type="ECO:0000256" key="2">
    <source>
        <dbReference type="ARBA" id="ARBA00022679"/>
    </source>
</evidence>
<reference evidence="4 5" key="1">
    <citation type="submission" date="2020-10" db="EMBL/GenBank/DDBJ databases">
        <title>Connecting structure to function with the recovery of over 1000 high-quality activated sludge metagenome-assembled genomes encoding full-length rRNA genes using long-read sequencing.</title>
        <authorList>
            <person name="Singleton C.M."/>
            <person name="Petriglieri F."/>
            <person name="Kristensen J.M."/>
            <person name="Kirkegaard R.H."/>
            <person name="Michaelsen T.Y."/>
            <person name="Andersen M.H."/>
            <person name="Karst S.M."/>
            <person name="Dueholm M.S."/>
            <person name="Nielsen P.H."/>
            <person name="Albertsen M."/>
        </authorList>
    </citation>
    <scope>NUCLEOTIDE SEQUENCE [LARGE SCALE GENOMIC DNA]</scope>
    <source>
        <strain evidence="4">Ribe_18-Q3-R11-54_MAXAC.273</strain>
    </source>
</reference>
<keyword evidence="2" id="KW-0808">Transferase</keyword>
<feature type="domain" description="Sulfotransferase" evidence="3">
    <location>
        <begin position="46"/>
        <end position="270"/>
    </location>
</feature>
<dbReference type="PANTHER" id="PTHR11783">
    <property type="entry name" value="SULFOTRANSFERASE SULT"/>
    <property type="match status" value="1"/>
</dbReference>
<dbReference type="Pfam" id="PF00685">
    <property type="entry name" value="Sulfotransfer_1"/>
    <property type="match status" value="1"/>
</dbReference>
<protein>
    <submittedName>
        <fullName evidence="4">Sulfotransferase domain-containing protein</fullName>
    </submittedName>
</protein>
<comment type="similarity">
    <text evidence="1">Belongs to the sulfotransferase 1 family.</text>
</comment>
<evidence type="ECO:0000313" key="5">
    <source>
        <dbReference type="Proteomes" id="UP000808337"/>
    </source>
</evidence>
<proteinExistence type="inferred from homology"/>
<evidence type="ECO:0000313" key="4">
    <source>
        <dbReference type="EMBL" id="MBK9982471.1"/>
    </source>
</evidence>
<dbReference type="Gene3D" id="3.40.50.300">
    <property type="entry name" value="P-loop containing nucleotide triphosphate hydrolases"/>
    <property type="match status" value="1"/>
</dbReference>
<dbReference type="AlphaFoldDB" id="A0A9D7SUF2"/>
<sequence>MKQMPDFELIGVKFINTLVDKVGRRLKKISDKLSFMLYKLEFGERDDDIYIVTYPKSGTTMMQMILYHLTTQGDLTFNHIYEVSPWIRNASIRGEKLKEFSSPRLIKSHDFYKEFSKGVKGRFIFVYRDGMDVAVSLYHQNRNYNNPDLEFNEFISKFLSNRKTNWFKYTQDWLDNKHNLTILYLKYEDLINDKEMQINKIIRFCKLNCTPDQIERALRYSSFDQMKQLEEKFGVQPPSSKMVYDQFIRRGKIGEGKKHFSPEQHDKFIKLSNSITRWTEVDLNERRHL</sequence>